<evidence type="ECO:0000313" key="1">
    <source>
        <dbReference type="EMBL" id="AAU91023.1"/>
    </source>
</evidence>
<dbReference type="HOGENOM" id="CLU_1218597_0_0_6"/>
<dbReference type="eggNOG" id="COG3204">
    <property type="taxonomic scope" value="Bacteria"/>
</dbReference>
<reference evidence="1 2" key="1">
    <citation type="journal article" date="2004" name="PLoS Biol.">
        <title>Genomic insights into methanotrophy: the complete genome sequence of Methylococcus capsulatus (Bath).</title>
        <authorList>
            <person name="Ward N.L."/>
            <person name="Larsen O."/>
            <person name="Sakwa J."/>
            <person name="Bruseth L."/>
            <person name="Khouri H.M."/>
            <person name="Durkin A.S."/>
            <person name="Dimitrov G."/>
            <person name="Jiang L."/>
            <person name="Scanlan D."/>
            <person name="Kang K.H."/>
            <person name="Lewis M.R."/>
            <person name="Nelson K.E."/>
            <person name="Methe B.A."/>
            <person name="Wu M."/>
            <person name="Heidelberg J.F."/>
            <person name="Paulsen I.T."/>
            <person name="Fouts D.E."/>
            <person name="Ravel J."/>
            <person name="Tettelin H."/>
            <person name="Ren Q."/>
            <person name="Read T.D."/>
            <person name="DeBoy R.T."/>
            <person name="Seshadri R."/>
            <person name="Salzberg S.L."/>
            <person name="Jensen H.B."/>
            <person name="Birkeland N.K."/>
            <person name="Nelson W.C."/>
            <person name="Dodson R.J."/>
            <person name="Grindhaug S.H."/>
            <person name="Holt I.E."/>
            <person name="Eidhammer I."/>
            <person name="Jonasen I."/>
            <person name="Vanaken S."/>
            <person name="Utterback T.R."/>
            <person name="Feldblyum T.V."/>
            <person name="Fraser C.M."/>
            <person name="Lillehaug J.R."/>
            <person name="Eisen J.A."/>
        </authorList>
    </citation>
    <scope>NUCLEOTIDE SEQUENCE [LARGE SCALE GENOMIC DNA]</scope>
    <source>
        <strain evidence="2">ATCC 33009 / NCIMB 11132 / Bath</strain>
    </source>
</reference>
<dbReference type="Proteomes" id="UP000006821">
    <property type="component" value="Chromosome"/>
</dbReference>
<protein>
    <submittedName>
        <fullName evidence="1">Uncharacterized protein</fullName>
    </submittedName>
</protein>
<sequence>MGIQVSATGTASSTGASLSITRPAGIATGDLLLLAVALDAGTFGSGAAIATPSGFTPVPAGSVGFGSNGRSQLAAFYKVASDGEPASYTLNFSAGGFPSYAANAVICAFGGVNTEAPVDASAGVSGGSSSSLAAPSVTPSEGEGDDLLVGLWGGTASVGASTWPAGMGDTLVANAGGGSLLMADQQLVSAGATGTRTLTASAATTWGAVSLLLLPDRSAALPLWENF</sequence>
<dbReference type="AlphaFoldDB" id="Q603A6"/>
<evidence type="ECO:0000313" key="2">
    <source>
        <dbReference type="Proteomes" id="UP000006821"/>
    </source>
</evidence>
<proteinExistence type="predicted"/>
<accession>Q603A6</accession>
<dbReference type="GeneID" id="88225075"/>
<dbReference type="EMBL" id="AE017282">
    <property type="protein sequence ID" value="AAU91023.1"/>
    <property type="molecule type" value="Genomic_DNA"/>
</dbReference>
<name>Q603A6_METCA</name>
<gene>
    <name evidence="1" type="ordered locus">MCA2901</name>
</gene>
<dbReference type="KEGG" id="mca:MCA2901"/>
<organism evidence="1 2">
    <name type="scientific">Methylococcus capsulatus (strain ATCC 33009 / NCIMB 11132 / Bath)</name>
    <dbReference type="NCBI Taxonomy" id="243233"/>
    <lineage>
        <taxon>Bacteria</taxon>
        <taxon>Pseudomonadati</taxon>
        <taxon>Pseudomonadota</taxon>
        <taxon>Gammaproteobacteria</taxon>
        <taxon>Methylococcales</taxon>
        <taxon>Methylococcaceae</taxon>
        <taxon>Methylococcus</taxon>
    </lineage>
</organism>
<dbReference type="STRING" id="243233.MCA2901"/>
<dbReference type="RefSeq" id="WP_010962096.1">
    <property type="nucleotide sequence ID" value="NC_002977.6"/>
</dbReference>